<keyword evidence="3" id="KW-1185">Reference proteome</keyword>
<reference evidence="2 3" key="1">
    <citation type="submission" date="2023-12" db="EMBL/GenBank/DDBJ databases">
        <title>Amycolatopsis sp. V23-08.</title>
        <authorList>
            <person name="Somphong A."/>
        </authorList>
    </citation>
    <scope>NUCLEOTIDE SEQUENCE [LARGE SCALE GENOMIC DNA]</scope>
    <source>
        <strain evidence="2 3">V23-08</strain>
    </source>
</reference>
<gene>
    <name evidence="2" type="ORF">VA596_48030</name>
</gene>
<dbReference type="Proteomes" id="UP001304298">
    <property type="component" value="Unassembled WGS sequence"/>
</dbReference>
<comment type="caution">
    <text evidence="2">The sequence shown here is derived from an EMBL/GenBank/DDBJ whole genome shotgun (WGS) entry which is preliminary data.</text>
</comment>
<name>A0ABU5RM26_9PSEU</name>
<organism evidence="2 3">
    <name type="scientific">Amycolatopsis heterodermiae</name>
    <dbReference type="NCBI Taxonomy" id="3110235"/>
    <lineage>
        <taxon>Bacteria</taxon>
        <taxon>Bacillati</taxon>
        <taxon>Actinomycetota</taxon>
        <taxon>Actinomycetes</taxon>
        <taxon>Pseudonocardiales</taxon>
        <taxon>Pseudonocardiaceae</taxon>
        <taxon>Amycolatopsis</taxon>
    </lineage>
</organism>
<evidence type="ECO:0000313" key="2">
    <source>
        <dbReference type="EMBL" id="MEA5367352.1"/>
    </source>
</evidence>
<keyword evidence="1" id="KW-0472">Membrane</keyword>
<proteinExistence type="predicted"/>
<keyword evidence="1" id="KW-1133">Transmembrane helix</keyword>
<feature type="transmembrane region" description="Helical" evidence="1">
    <location>
        <begin position="92"/>
        <end position="113"/>
    </location>
</feature>
<accession>A0ABU5RM26</accession>
<evidence type="ECO:0000256" key="1">
    <source>
        <dbReference type="SAM" id="Phobius"/>
    </source>
</evidence>
<evidence type="ECO:0000313" key="3">
    <source>
        <dbReference type="Proteomes" id="UP001304298"/>
    </source>
</evidence>
<evidence type="ECO:0008006" key="4">
    <source>
        <dbReference type="Google" id="ProtNLM"/>
    </source>
</evidence>
<dbReference type="EMBL" id="JAYFSI010000022">
    <property type="protein sequence ID" value="MEA5367352.1"/>
    <property type="molecule type" value="Genomic_DNA"/>
</dbReference>
<sequence>MADDRPHPLPPRRIRFAVTCWFLAAAGGFLAFLFGSAAAMSTGSCRPDDTVFPCTATGQQVVFWLPPIGWIASILIAWAAAAALVRSGRPRWPAIPVGVVSYAAVLAADWFAAVR</sequence>
<protein>
    <recommendedName>
        <fullName evidence="4">Integral membrane protein</fullName>
    </recommendedName>
</protein>
<feature type="transmembrane region" description="Helical" evidence="1">
    <location>
        <begin position="63"/>
        <end position="85"/>
    </location>
</feature>
<dbReference type="RefSeq" id="WP_323337282.1">
    <property type="nucleotide sequence ID" value="NZ_JAYFSI010000022.1"/>
</dbReference>
<keyword evidence="1" id="KW-0812">Transmembrane</keyword>